<comment type="caution">
    <text evidence="7">The sequence shown here is derived from an EMBL/GenBank/DDBJ whole genome shotgun (WGS) entry which is preliminary data.</text>
</comment>
<feature type="domain" description="Spondin-like TSP1" evidence="6">
    <location>
        <begin position="550"/>
        <end position="602"/>
    </location>
</feature>
<evidence type="ECO:0000259" key="6">
    <source>
        <dbReference type="Pfam" id="PF19028"/>
    </source>
</evidence>
<dbReference type="SUPFAM" id="SSF82895">
    <property type="entry name" value="TSP-1 type 1 repeat"/>
    <property type="match status" value="17"/>
</dbReference>
<gene>
    <name evidence="7" type="primary">adt-1</name>
    <name evidence="7" type="ORF">SNAT2548_LOCUS33087</name>
</gene>
<dbReference type="Proteomes" id="UP000604046">
    <property type="component" value="Unassembled WGS sequence"/>
</dbReference>
<dbReference type="InterPro" id="IPR052065">
    <property type="entry name" value="Compl_asym_regulator"/>
</dbReference>
<evidence type="ECO:0000256" key="1">
    <source>
        <dbReference type="ARBA" id="ARBA00022729"/>
    </source>
</evidence>
<dbReference type="InterPro" id="IPR000884">
    <property type="entry name" value="TSP1_rpt"/>
</dbReference>
<dbReference type="FunFam" id="2.20.100.10:FF:000134">
    <property type="entry name" value="Uncharacterized protein"/>
    <property type="match status" value="1"/>
</dbReference>
<dbReference type="InterPro" id="IPR029058">
    <property type="entry name" value="AB_hydrolase_fold"/>
</dbReference>
<feature type="domain" description="Spondin-like TSP1" evidence="6">
    <location>
        <begin position="827"/>
        <end position="881"/>
    </location>
</feature>
<dbReference type="Gene3D" id="2.20.100.10">
    <property type="entry name" value="Thrombospondin type-1 (TSP1) repeat"/>
    <property type="match status" value="17"/>
</dbReference>
<feature type="domain" description="Spondin-like TSP1" evidence="6">
    <location>
        <begin position="436"/>
        <end position="490"/>
    </location>
</feature>
<keyword evidence="1" id="KW-0732">Signal</keyword>
<organism evidence="7 8">
    <name type="scientific">Symbiodinium natans</name>
    <dbReference type="NCBI Taxonomy" id="878477"/>
    <lineage>
        <taxon>Eukaryota</taxon>
        <taxon>Sar</taxon>
        <taxon>Alveolata</taxon>
        <taxon>Dinophyceae</taxon>
        <taxon>Suessiales</taxon>
        <taxon>Symbiodiniaceae</taxon>
        <taxon>Symbiodinium</taxon>
    </lineage>
</organism>
<accession>A0A812UUA3</accession>
<evidence type="ECO:0000256" key="4">
    <source>
        <dbReference type="ARBA" id="ARBA00023180"/>
    </source>
</evidence>
<dbReference type="InterPro" id="IPR036383">
    <property type="entry name" value="TSP1_rpt_sf"/>
</dbReference>
<feature type="domain" description="Spondin-like TSP1" evidence="6">
    <location>
        <begin position="494"/>
        <end position="546"/>
    </location>
</feature>
<feature type="region of interest" description="Disordered" evidence="5">
    <location>
        <begin position="1164"/>
        <end position="1219"/>
    </location>
</feature>
<dbReference type="InterPro" id="IPR044004">
    <property type="entry name" value="TSP1_spondin_dom"/>
</dbReference>
<keyword evidence="4" id="KW-0325">Glycoprotein</keyword>
<feature type="domain" description="Spondin-like TSP1" evidence="6">
    <location>
        <begin position="941"/>
        <end position="993"/>
    </location>
</feature>
<feature type="domain" description="Spondin-like TSP1" evidence="6">
    <location>
        <begin position="606"/>
        <end position="658"/>
    </location>
</feature>
<dbReference type="PANTHER" id="PTHR22906">
    <property type="entry name" value="PROPERDIN"/>
    <property type="match status" value="1"/>
</dbReference>
<dbReference type="Pfam" id="PF00090">
    <property type="entry name" value="TSP_1"/>
    <property type="match status" value="6"/>
</dbReference>
<dbReference type="Pfam" id="PF19028">
    <property type="entry name" value="TSP1_spondin"/>
    <property type="match status" value="11"/>
</dbReference>
<proteinExistence type="predicted"/>
<evidence type="ECO:0000256" key="5">
    <source>
        <dbReference type="SAM" id="MobiDB-lite"/>
    </source>
</evidence>
<name>A0A812UUA3_9DINO</name>
<keyword evidence="2" id="KW-0677">Repeat</keyword>
<sequence length="1400" mass="151019">MPMGLENSSAQLPAVLHLPGHYARGLREPEEQRLSLGLAQRGFVVMSFDPISQGERTQYGERGADIERAPLQIDGGVGCQLFLFLFAALATGGAALPTSSREQAEKAWPESAAISAAARMMRAEARGEVLLESGRQAAAYSVDAQGKTGLQEGIDVDCEWGDWADWSVCQFTCGEGIAVRVRAVKQMAQGSGKACDNSHREERDCKKTICPVDCEWEDWTDWTECSKSCGEAQRFAQRGSRAAEFGGRLCAGSSQRAEDCSLDDCPVDCQWTDWSDWHGCSKTCGGGKESRSRESTPGNSQGKPCVGEALNTRTCAENMCPTDCVVGDWLAWEPCSVSCGSGTAERKRSVKQQPAYGGEECPASVESQPCSPEEICPVDCVWSEWSEWQACSATCGHATSKHSRTVIVEANELGKACTGEAEEEIACSYSECPIDCVLAEWSDWSDCSVSCGPGIMERSRTLDTTAQHGGKDCGVQDLLYEKKYCSLPTCPVDCEWVDWLDWSACSASCGDGHSSRTRMVKTEKMYGGKDCSGETEQDRDCDDVPCPVDCVWNSWSSWTPCSQSCGGGVIHRSRDVAEPGHDGGAGCAGDADEEAPCEAVSCPVDCVVADWSDWSPCSTTCGGGVIARSRNVQVETAFGGLQCPQNLTEYLECAVVPCPVDCTLGDWRDWSACSTSCGQGQRVRTRLHATESFGGLPCHEALDEEACGGEIDCPHDCVVGDWLDWEPCSVSCGNGTTQRTRSVQPPAYGGAQCPASEDTKSCSPAICAVDCVWSEWSEWEACSATCGQGTSRHSRTVLVAANELGKPCSGDAAEEVTCSFPDCPVDCILAEWSSWSECSVSCGQGLMERSRAVNRAAEHGGADCASQDLLYDQKLCSLPTCPIDCEWSDWLDWGTCSVSCGDGHSSRTRMVKAEKMYGGKDCAGETLQNRDCGGAPCPVDCVWNSWSSWTPCSQSCGGGVIRRFRDVVEPGHDGGSSCLGDAAQEAPCEAHACPVNCVITEWSDWSACSVTCDGGVTVRFRVVQVEAAFGGLQCPPNPTESHECSADPCPIDCTLGDWREWSTCSTSCGHGQRVRTRLRENERFGGLPCDEALVQEEECYVAPLRPQCPDLPTTHTTTSHRYGVATMTAPPSIPPEVAKEASKLAKQGDVEGLKRYLKQAEATRPAAAAGADYDPMHFRGAQESPESPNELNHTFEGGPKDPWRKDPETTDKNPEPCTKEELQATVDQYGQVGGDRQMDQIIAKLKEVQDQSPGGSLPDAVKLDQALQGGKEVLRIEGDLYVYAAHADSFIADPKVQESFELLIAGKAQVDTRNVEVSLSIPQRIVEAEWQKKAKGNILCKYTIHVMSKTGSAADGDAVIKKLSDVDEVEAKEKIQAIFKEHGISQEVTPVSMTMKPYRL</sequence>
<evidence type="ECO:0000313" key="8">
    <source>
        <dbReference type="Proteomes" id="UP000604046"/>
    </source>
</evidence>
<dbReference type="Gene3D" id="3.40.50.1820">
    <property type="entry name" value="alpha/beta hydrolase"/>
    <property type="match status" value="1"/>
</dbReference>
<feature type="domain" description="Spondin-like TSP1" evidence="6">
    <location>
        <begin position="324"/>
        <end position="376"/>
    </location>
</feature>
<evidence type="ECO:0000256" key="2">
    <source>
        <dbReference type="ARBA" id="ARBA00022737"/>
    </source>
</evidence>
<feature type="domain" description="Spondin-like TSP1" evidence="6">
    <location>
        <begin position="997"/>
        <end position="1049"/>
    </location>
</feature>
<feature type="compositionally biased region" description="Basic and acidic residues" evidence="5">
    <location>
        <begin position="1198"/>
        <end position="1219"/>
    </location>
</feature>
<evidence type="ECO:0000313" key="7">
    <source>
        <dbReference type="EMBL" id="CAE7579897.1"/>
    </source>
</evidence>
<dbReference type="PANTHER" id="PTHR22906:SF55">
    <property type="entry name" value="EGF-LIKE DOMAIN-CONTAINING PROTEIN"/>
    <property type="match status" value="1"/>
</dbReference>
<evidence type="ECO:0000256" key="3">
    <source>
        <dbReference type="ARBA" id="ARBA00023157"/>
    </source>
</evidence>
<dbReference type="PROSITE" id="PS50092">
    <property type="entry name" value="TSP1"/>
    <property type="match status" value="17"/>
</dbReference>
<feature type="domain" description="Spondin-like TSP1" evidence="6">
    <location>
        <begin position="771"/>
        <end position="823"/>
    </location>
</feature>
<keyword evidence="8" id="KW-1185">Reference proteome</keyword>
<feature type="region of interest" description="Disordered" evidence="5">
    <location>
        <begin position="285"/>
        <end position="304"/>
    </location>
</feature>
<reference evidence="7" key="1">
    <citation type="submission" date="2021-02" db="EMBL/GenBank/DDBJ databases">
        <authorList>
            <person name="Dougan E. K."/>
            <person name="Rhodes N."/>
            <person name="Thang M."/>
            <person name="Chan C."/>
        </authorList>
    </citation>
    <scope>NUCLEOTIDE SEQUENCE</scope>
</reference>
<keyword evidence="3" id="KW-1015">Disulfide bond</keyword>
<feature type="domain" description="Spondin-like TSP1" evidence="6">
    <location>
        <begin position="717"/>
        <end position="767"/>
    </location>
</feature>
<dbReference type="EMBL" id="CAJNDS010002739">
    <property type="protein sequence ID" value="CAE7579897.1"/>
    <property type="molecule type" value="Genomic_DNA"/>
</dbReference>
<protein>
    <submittedName>
        <fullName evidence="7">Adt-1 protein</fullName>
    </submittedName>
</protein>
<feature type="domain" description="Spondin-like TSP1" evidence="6">
    <location>
        <begin position="885"/>
        <end position="937"/>
    </location>
</feature>
<dbReference type="SMART" id="SM00209">
    <property type="entry name" value="TSP1"/>
    <property type="match status" value="17"/>
</dbReference>
<dbReference type="OrthoDB" id="446173at2759"/>